<dbReference type="InterPro" id="IPR018874">
    <property type="entry name" value="Phage_Mx8_p63_C"/>
</dbReference>
<dbReference type="KEGG" id="mea:Mex_1p4019"/>
<dbReference type="Proteomes" id="UP000009081">
    <property type="component" value="Chromosome"/>
</dbReference>
<feature type="domain" description="Bacteriophage Mx8 p63 C-terminal" evidence="1">
    <location>
        <begin position="71"/>
        <end position="165"/>
    </location>
</feature>
<dbReference type="AlphaFoldDB" id="C5B192"/>
<dbReference type="Pfam" id="PF10546">
    <property type="entry name" value="P63C"/>
    <property type="match status" value="1"/>
</dbReference>
<organism evidence="2 3">
    <name type="scientific">Methylorubrum extorquens (strain ATCC 14718 / DSM 1338 / JCM 2805 / NCIMB 9133 / AM1)</name>
    <name type="common">Methylobacterium extorquens</name>
    <dbReference type="NCBI Taxonomy" id="272630"/>
    <lineage>
        <taxon>Bacteria</taxon>
        <taxon>Pseudomonadati</taxon>
        <taxon>Pseudomonadota</taxon>
        <taxon>Alphaproteobacteria</taxon>
        <taxon>Hyphomicrobiales</taxon>
        <taxon>Methylobacteriaceae</taxon>
        <taxon>Methylorubrum</taxon>
    </lineage>
</organism>
<sequence>MAYGYEADTLVMLCEAVLAARQARKLQPQQLAIAQQCELIMRGLARVGIVALVDEATGYQTVRKRDALAKILEAYISKELLPWAQRFPLEFYEEIYRLHSWDDLDPRDRSKPGYVGKLTNALVYERLPDGVLEQLRAQNPVDLETGKRKFKHHQFLTDEIGNPHLEKHLSKVIGLMQASDTWIEFKKMFRRVFKVQDGDRAGGRGSIRI</sequence>
<proteinExistence type="predicted"/>
<dbReference type="eggNOG" id="ENOG502ZB8K">
    <property type="taxonomic scope" value="Bacteria"/>
</dbReference>
<evidence type="ECO:0000313" key="3">
    <source>
        <dbReference type="Proteomes" id="UP000009081"/>
    </source>
</evidence>
<dbReference type="EMBL" id="CP001510">
    <property type="protein sequence ID" value="ACS41693.1"/>
    <property type="molecule type" value="Genomic_DNA"/>
</dbReference>
<accession>C5B192</accession>
<name>C5B192_METEA</name>
<keyword evidence="3" id="KW-1185">Reference proteome</keyword>
<evidence type="ECO:0000259" key="1">
    <source>
        <dbReference type="Pfam" id="PF10546"/>
    </source>
</evidence>
<gene>
    <name evidence="2" type="ordered locus">MexAM1_META1p4019</name>
</gene>
<evidence type="ECO:0000313" key="2">
    <source>
        <dbReference type="EMBL" id="ACS41693.1"/>
    </source>
</evidence>
<dbReference type="HOGENOM" id="CLU_065522_1_1_5"/>
<protein>
    <submittedName>
        <fullName evidence="2">Phage-related protein</fullName>
    </submittedName>
</protein>
<reference evidence="2 3" key="1">
    <citation type="journal article" date="2009" name="PLoS ONE">
        <title>Methylobacterium genome sequences: a reference blueprint to investigate microbial metabolism of C1 compounds from natural and industrial sources.</title>
        <authorList>
            <person name="Vuilleumier S."/>
            <person name="Chistoserdova L."/>
            <person name="Lee M.-C."/>
            <person name="Bringel F."/>
            <person name="Lajus A."/>
            <person name="Zhou Y."/>
            <person name="Gourion B."/>
            <person name="Barbe V."/>
            <person name="Chang J."/>
            <person name="Cruveiller S."/>
            <person name="Dossat C."/>
            <person name="Gillett W."/>
            <person name="Gruffaz C."/>
            <person name="Haugen E."/>
            <person name="Hourcade E."/>
            <person name="Levy R."/>
            <person name="Mangenot S."/>
            <person name="Muller E."/>
            <person name="Nadalig T."/>
            <person name="Pagni M."/>
            <person name="Penny C."/>
            <person name="Peyraud R."/>
            <person name="Robinson D.G."/>
            <person name="Roche D."/>
            <person name="Rouy Z."/>
            <person name="Saenampechek C."/>
            <person name="Salvignol G."/>
            <person name="Vallenet D."/>
            <person name="Wu Z."/>
            <person name="Marx C.J."/>
            <person name="Vorholt J.A."/>
            <person name="Olson M.V."/>
            <person name="Kaul R."/>
            <person name="Weissenbach J."/>
            <person name="Medigue C."/>
            <person name="Lidstrom M.E."/>
        </authorList>
    </citation>
    <scope>NUCLEOTIDE SEQUENCE [LARGE SCALE GENOMIC DNA]</scope>
    <source>
        <strain evidence="3">ATCC 14718 / DSM 1338 / JCM 2805 / NCIMB 9133 / AM1</strain>
    </source>
</reference>